<dbReference type="GO" id="GO:0006351">
    <property type="term" value="P:DNA-templated transcription"/>
    <property type="evidence" value="ECO:0007669"/>
    <property type="project" value="InterPro"/>
</dbReference>
<dbReference type="EC" id="2.7.7.6" evidence="7"/>
<dbReference type="AlphaFoldDB" id="A0A3R5QP23"/>
<dbReference type="Gene3D" id="4.10.860.120">
    <property type="entry name" value="RNA polymerase II, clamp domain"/>
    <property type="match status" value="1"/>
</dbReference>
<feature type="domain" description="RNA polymerase N-terminal" evidence="10">
    <location>
        <begin position="340"/>
        <end position="622"/>
    </location>
</feature>
<dbReference type="Pfam" id="PF00623">
    <property type="entry name" value="RNA_pol_Rpb1_2"/>
    <property type="match status" value="1"/>
</dbReference>
<evidence type="ECO:0000256" key="8">
    <source>
        <dbReference type="SAM" id="Coils"/>
    </source>
</evidence>
<dbReference type="InterPro" id="IPR042102">
    <property type="entry name" value="RNA_pol_Rpb1_3_sf"/>
</dbReference>
<dbReference type="GO" id="GO:0003899">
    <property type="term" value="F:DNA-directed RNA polymerase activity"/>
    <property type="evidence" value="ECO:0007669"/>
    <property type="project" value="UniProtKB-EC"/>
</dbReference>
<keyword evidence="2 7" id="KW-0240">DNA-directed RNA polymerase</keyword>
<dbReference type="InterPro" id="IPR045867">
    <property type="entry name" value="DNA-dir_RpoC_beta_prime"/>
</dbReference>
<dbReference type="SUPFAM" id="SSF64484">
    <property type="entry name" value="beta and beta-prime subunits of DNA dependent RNA-polymerase"/>
    <property type="match status" value="1"/>
</dbReference>
<comment type="catalytic activity">
    <reaction evidence="6 7">
        <text>RNA(n) + a ribonucleoside 5'-triphosphate = RNA(n+1) + diphosphate</text>
        <dbReference type="Rhea" id="RHEA:21248"/>
        <dbReference type="Rhea" id="RHEA-COMP:14527"/>
        <dbReference type="Rhea" id="RHEA-COMP:17342"/>
        <dbReference type="ChEBI" id="CHEBI:33019"/>
        <dbReference type="ChEBI" id="CHEBI:61557"/>
        <dbReference type="ChEBI" id="CHEBI:140395"/>
        <dbReference type="EC" id="2.7.7.6"/>
    </reaction>
</comment>
<comment type="similarity">
    <text evidence="7">Belongs to the RNA polymerase beta' chain family.</text>
</comment>
<sequence length="730" mass="84188">MPIKKKLSNDSKKSSKPDSKKLSKTQIIRDKRNKLRQLNPSYNQRNNIRFEMVGIKLASPEKIKEWSQRRLPNGEIVGEVRKPETMNYRTGKAEFDGLLCEKIFGPIKSWECSCGQHKIFKPAKRPFYCSKCWVEVTESHVRRHRMGHVVLNYPVTHPWYLKGSPSYLSIILDSPVKELEKIIYLENEKKSLEELENDAKEEKKRILGLEKDISPKKLKSLSISQGNINDWLVEWKKNTSDLKLEWLKNEDNINFNSLKPKIKRFKKRTDQELFEIEFNKLLLANYGSRRILNLLQSLKIEDQIKVIKNELSITSKSKREKLLKRLRLFESFKSTKNDPSWMIISILPILPPSLRPVIELGNGTYTSSEFNDHYRRVILRNNRLMTLCRELVPDFIVIEEKCLIQEAVSQLIDNTIRLSKDSSPSRDRPLRCLNDLIAGKEGRFRQNLLGKRVDYSGRSVIVVGPNLMLDQCAIPYEMALKLFSPYLVYKIHEIIPKAKGLDTTELISALQRNYPIVWVLLNLILSNSLVMLNRAPTLHRLGIQAFRPLLSTGKAIQLHPLVCPGFNADFDGDQMGVHLPLTRKTQLEAYRMLSSNNLLSPANGRPILTPGQDIVLGWYYLTTRTLPNLKGSNLYFTTFSEISDALEHSKINIHSTIWIKYSGKVIGIKANQTKLKREEMLKDGSSIEIYEDIQLKKDRNNKIIFGYIKTTPGRVLINELIAAAIFAKPL</sequence>
<dbReference type="PANTHER" id="PTHR19376:SF54">
    <property type="entry name" value="DNA-DIRECTED RNA POLYMERASE SUBUNIT BETA"/>
    <property type="match status" value="1"/>
</dbReference>
<evidence type="ECO:0000313" key="11">
    <source>
        <dbReference type="EMBL" id="QAA12014.1"/>
    </source>
</evidence>
<dbReference type="Gene3D" id="2.40.40.20">
    <property type="match status" value="1"/>
</dbReference>
<keyword evidence="8" id="KW-0175">Coiled coil</keyword>
<evidence type="ECO:0000256" key="9">
    <source>
        <dbReference type="SAM" id="MobiDB-lite"/>
    </source>
</evidence>
<dbReference type="InterPro" id="IPR044893">
    <property type="entry name" value="RNA_pol_Rpb1_clamp_domain"/>
</dbReference>
<evidence type="ECO:0000256" key="4">
    <source>
        <dbReference type="ARBA" id="ARBA00022695"/>
    </source>
</evidence>
<evidence type="ECO:0000256" key="6">
    <source>
        <dbReference type="ARBA" id="ARBA00048552"/>
    </source>
</evidence>
<evidence type="ECO:0000256" key="1">
    <source>
        <dbReference type="ARBA" id="ARBA00004026"/>
    </source>
</evidence>
<dbReference type="EMBL" id="MK281457">
    <property type="protein sequence ID" value="QAA12014.1"/>
    <property type="molecule type" value="Genomic_DNA"/>
</dbReference>
<dbReference type="Gene3D" id="1.10.274.100">
    <property type="entry name" value="RNA polymerase Rpb1, domain 3"/>
    <property type="match status" value="1"/>
</dbReference>
<geneLocation type="plastid" evidence="11"/>
<feature type="coiled-coil region" evidence="8">
    <location>
        <begin position="182"/>
        <end position="212"/>
    </location>
</feature>
<keyword evidence="11" id="KW-0934">Plastid</keyword>
<evidence type="ECO:0000256" key="7">
    <source>
        <dbReference type="RuleBase" id="RU004279"/>
    </source>
</evidence>
<evidence type="ECO:0000259" key="10">
    <source>
        <dbReference type="SMART" id="SM00663"/>
    </source>
</evidence>
<reference evidence="11" key="1">
    <citation type="journal article" date="2019" name="Genome Biol. Evol.">
        <title>Plastid Genomes and Proteins Illuminate the Evolution of Eustigmatophyte Algae and Their Bacterial Endosymbionts.</title>
        <authorList>
            <person name="Sevcikova T."/>
            <person name="Yurchenko T."/>
            <person name="Fawley K.P."/>
            <person name="Amaral R."/>
            <person name="Strnad H."/>
            <person name="Santos L.M."/>
            <person name="Fawley M.W."/>
            <person name="Elias M."/>
        </authorList>
    </citation>
    <scope>NUCLEOTIDE SEQUENCE</scope>
    <source>
        <strain evidence="11">CAUP Q 401</strain>
    </source>
</reference>
<proteinExistence type="inferred from homology"/>
<comment type="function">
    <text evidence="1 7">DNA-dependent RNA polymerase catalyzes the transcription of DNA into RNA using the four ribonucleoside triphosphates as substrates.</text>
</comment>
<dbReference type="PANTHER" id="PTHR19376">
    <property type="entry name" value="DNA-DIRECTED RNA POLYMERASE"/>
    <property type="match status" value="1"/>
</dbReference>
<name>A0A3R5QP23_9STRA</name>
<dbReference type="Pfam" id="PF04997">
    <property type="entry name" value="RNA_pol_Rpb1_1"/>
    <property type="match status" value="1"/>
</dbReference>
<evidence type="ECO:0000256" key="2">
    <source>
        <dbReference type="ARBA" id="ARBA00022478"/>
    </source>
</evidence>
<dbReference type="RefSeq" id="YP_009551080.1">
    <property type="nucleotide sequence ID" value="NC_040299.1"/>
</dbReference>
<gene>
    <name evidence="11" type="primary">rpoC1</name>
</gene>
<dbReference type="Pfam" id="PF04983">
    <property type="entry name" value="RNA_pol_Rpb1_3"/>
    <property type="match status" value="1"/>
</dbReference>
<dbReference type="GO" id="GO:0003677">
    <property type="term" value="F:DNA binding"/>
    <property type="evidence" value="ECO:0007669"/>
    <property type="project" value="InterPro"/>
</dbReference>
<keyword evidence="5 7" id="KW-0804">Transcription</keyword>
<dbReference type="SMART" id="SM00663">
    <property type="entry name" value="RPOLA_N"/>
    <property type="match status" value="1"/>
</dbReference>
<feature type="region of interest" description="Disordered" evidence="9">
    <location>
        <begin position="1"/>
        <end position="25"/>
    </location>
</feature>
<keyword evidence="3 7" id="KW-0808">Transferase</keyword>
<dbReference type="InterPro" id="IPR007066">
    <property type="entry name" value="RNA_pol_Rpb1_3"/>
</dbReference>
<protein>
    <recommendedName>
        <fullName evidence="7">DNA-directed RNA polymerase subunit</fullName>
        <ecNumber evidence="7">2.7.7.6</ecNumber>
    </recommendedName>
</protein>
<dbReference type="InterPro" id="IPR006592">
    <property type="entry name" value="RNA_pol_N"/>
</dbReference>
<feature type="compositionally biased region" description="Basic and acidic residues" evidence="9">
    <location>
        <begin position="7"/>
        <end position="21"/>
    </location>
</feature>
<evidence type="ECO:0000256" key="5">
    <source>
        <dbReference type="ARBA" id="ARBA00023163"/>
    </source>
</evidence>
<organism evidence="11">
    <name type="scientific">Pseudellipsoidion edaphicum</name>
    <dbReference type="NCBI Taxonomy" id="1431838"/>
    <lineage>
        <taxon>Eukaryota</taxon>
        <taxon>Sar</taxon>
        <taxon>Stramenopiles</taxon>
        <taxon>Ochrophyta</taxon>
        <taxon>Eustigmatophyceae</taxon>
        <taxon>Eustigmatales</taxon>
        <taxon>Neomonodaceae</taxon>
        <taxon>Pseudellipsoidion</taxon>
    </lineage>
</organism>
<dbReference type="GO" id="GO:0000428">
    <property type="term" value="C:DNA-directed RNA polymerase complex"/>
    <property type="evidence" value="ECO:0007669"/>
    <property type="project" value="UniProtKB-KW"/>
</dbReference>
<dbReference type="InterPro" id="IPR007080">
    <property type="entry name" value="RNA_pol_Rpb1_1"/>
</dbReference>
<accession>A0A3R5QP23</accession>
<dbReference type="GeneID" id="38948238"/>
<dbReference type="InterPro" id="IPR000722">
    <property type="entry name" value="RNA_pol_asu"/>
</dbReference>
<evidence type="ECO:0000256" key="3">
    <source>
        <dbReference type="ARBA" id="ARBA00022679"/>
    </source>
</evidence>
<keyword evidence="4 7" id="KW-0548">Nucleotidyltransferase</keyword>